<keyword evidence="2" id="KW-1185">Reference proteome</keyword>
<protein>
    <submittedName>
        <fullName evidence="1">Uncharacterized protein</fullName>
    </submittedName>
</protein>
<gene>
    <name evidence="1" type="ORF">PENTCL1PPCAC_29409</name>
</gene>
<dbReference type="Proteomes" id="UP001432027">
    <property type="component" value="Unassembled WGS sequence"/>
</dbReference>
<accession>A0AAV5UJK8</accession>
<dbReference type="AlphaFoldDB" id="A0AAV5UJK8"/>
<evidence type="ECO:0000313" key="1">
    <source>
        <dbReference type="EMBL" id="GMT07235.1"/>
    </source>
</evidence>
<dbReference type="PANTHER" id="PTHR21105">
    <property type="entry name" value="GH16255P"/>
    <property type="match status" value="1"/>
</dbReference>
<feature type="non-terminal residue" evidence="1">
    <location>
        <position position="1"/>
    </location>
</feature>
<feature type="non-terminal residue" evidence="1">
    <location>
        <position position="166"/>
    </location>
</feature>
<comment type="caution">
    <text evidence="1">The sequence shown here is derived from an EMBL/GenBank/DDBJ whole genome shotgun (WGS) entry which is preliminary data.</text>
</comment>
<dbReference type="PANTHER" id="PTHR21105:SF0">
    <property type="entry name" value="GH16255P"/>
    <property type="match status" value="1"/>
</dbReference>
<dbReference type="GO" id="GO:0043195">
    <property type="term" value="C:terminal bouton"/>
    <property type="evidence" value="ECO:0007669"/>
    <property type="project" value="TreeGrafter"/>
</dbReference>
<reference evidence="1" key="1">
    <citation type="submission" date="2023-10" db="EMBL/GenBank/DDBJ databases">
        <title>Genome assembly of Pristionchus species.</title>
        <authorList>
            <person name="Yoshida K."/>
            <person name="Sommer R.J."/>
        </authorList>
    </citation>
    <scope>NUCLEOTIDE SEQUENCE</scope>
    <source>
        <strain evidence="1">RS0144</strain>
    </source>
</reference>
<name>A0AAV5UJK8_9BILA</name>
<evidence type="ECO:0000313" key="2">
    <source>
        <dbReference type="Proteomes" id="UP001432027"/>
    </source>
</evidence>
<dbReference type="EMBL" id="BTSX01000006">
    <property type="protein sequence ID" value="GMT07235.1"/>
    <property type="molecule type" value="Genomic_DNA"/>
</dbReference>
<sequence length="166" mass="18771">ILSRLRRKYQQSLTSPIQQPIMIPIRYCSVIVLFALLHLNNAKVIGTPKPELDDQESLYSPRKHQPSALGSLMMMAYNHSIPAEALRACELELGIACPSPSADGTHKCIAPGDICDYRPQCPGAEDETPVICFFHEMQNTELDRLRKHAIALYREMYHHTPRSHGH</sequence>
<dbReference type="GO" id="GO:0030297">
    <property type="term" value="F:transmembrane receptor protein tyrosine kinase activator activity"/>
    <property type="evidence" value="ECO:0007669"/>
    <property type="project" value="TreeGrafter"/>
</dbReference>
<proteinExistence type="predicted"/>
<organism evidence="1 2">
    <name type="scientific">Pristionchus entomophagus</name>
    <dbReference type="NCBI Taxonomy" id="358040"/>
    <lineage>
        <taxon>Eukaryota</taxon>
        <taxon>Metazoa</taxon>
        <taxon>Ecdysozoa</taxon>
        <taxon>Nematoda</taxon>
        <taxon>Chromadorea</taxon>
        <taxon>Rhabditida</taxon>
        <taxon>Rhabditina</taxon>
        <taxon>Diplogasteromorpha</taxon>
        <taxon>Diplogasteroidea</taxon>
        <taxon>Neodiplogasteridae</taxon>
        <taxon>Pristionchus</taxon>
    </lineage>
</organism>
<dbReference type="GO" id="GO:0043410">
    <property type="term" value="P:positive regulation of MAPK cascade"/>
    <property type="evidence" value="ECO:0007669"/>
    <property type="project" value="TreeGrafter"/>
</dbReference>